<evidence type="ECO:0000313" key="4">
    <source>
        <dbReference type="Proteomes" id="UP000499080"/>
    </source>
</evidence>
<comment type="caution">
    <text evidence="2">The sequence shown here is derived from an EMBL/GenBank/DDBJ whole genome shotgun (WGS) entry which is preliminary data.</text>
</comment>
<gene>
    <name evidence="3" type="ORF">AVEN_249063_1</name>
    <name evidence="2" type="ORF">AVEN_253076_1</name>
</gene>
<dbReference type="AlphaFoldDB" id="A0A4Y2U379"/>
<dbReference type="EMBL" id="BGPR01032769">
    <property type="protein sequence ID" value="GBO06444.1"/>
    <property type="molecule type" value="Genomic_DNA"/>
</dbReference>
<protein>
    <submittedName>
        <fullName evidence="2">Uncharacterized protein</fullName>
    </submittedName>
</protein>
<accession>A0A4Y2U379</accession>
<feature type="non-terminal residue" evidence="2">
    <location>
        <position position="1"/>
    </location>
</feature>
<reference evidence="2 4" key="1">
    <citation type="journal article" date="2019" name="Sci. Rep.">
        <title>Orb-weaving spider Araneus ventricosus genome elucidates the spidroin gene catalogue.</title>
        <authorList>
            <person name="Kono N."/>
            <person name="Nakamura H."/>
            <person name="Ohtoshi R."/>
            <person name="Moran D.A.P."/>
            <person name="Shinohara A."/>
            <person name="Yoshida Y."/>
            <person name="Fujiwara M."/>
            <person name="Mori M."/>
            <person name="Tomita M."/>
            <person name="Arakawa K."/>
        </authorList>
    </citation>
    <scope>NUCLEOTIDE SEQUENCE [LARGE SCALE GENOMIC DNA]</scope>
</reference>
<proteinExistence type="predicted"/>
<keyword evidence="4" id="KW-1185">Reference proteome</keyword>
<dbReference type="EMBL" id="BGPR01032773">
    <property type="protein sequence ID" value="GBO06449.1"/>
    <property type="molecule type" value="Genomic_DNA"/>
</dbReference>
<feature type="region of interest" description="Disordered" evidence="1">
    <location>
        <begin position="1"/>
        <end position="28"/>
    </location>
</feature>
<evidence type="ECO:0000313" key="2">
    <source>
        <dbReference type="EMBL" id="GBO06444.1"/>
    </source>
</evidence>
<sequence>VNVDTWIQKNPELRRQKQATSKGNGEDSMCIVTNMESRFPAM</sequence>
<name>A0A4Y2U379_ARAVE</name>
<organism evidence="2 4">
    <name type="scientific">Araneus ventricosus</name>
    <name type="common">Orbweaver spider</name>
    <name type="synonym">Epeira ventricosa</name>
    <dbReference type="NCBI Taxonomy" id="182803"/>
    <lineage>
        <taxon>Eukaryota</taxon>
        <taxon>Metazoa</taxon>
        <taxon>Ecdysozoa</taxon>
        <taxon>Arthropoda</taxon>
        <taxon>Chelicerata</taxon>
        <taxon>Arachnida</taxon>
        <taxon>Araneae</taxon>
        <taxon>Araneomorphae</taxon>
        <taxon>Entelegynae</taxon>
        <taxon>Araneoidea</taxon>
        <taxon>Araneidae</taxon>
        <taxon>Araneus</taxon>
    </lineage>
</organism>
<dbReference type="Proteomes" id="UP000499080">
    <property type="component" value="Unassembled WGS sequence"/>
</dbReference>
<evidence type="ECO:0000256" key="1">
    <source>
        <dbReference type="SAM" id="MobiDB-lite"/>
    </source>
</evidence>
<evidence type="ECO:0000313" key="3">
    <source>
        <dbReference type="EMBL" id="GBO06449.1"/>
    </source>
</evidence>